<dbReference type="Pfam" id="PF17288">
    <property type="entry name" value="Terminase_3C"/>
    <property type="match status" value="1"/>
</dbReference>
<evidence type="ECO:0000313" key="4">
    <source>
        <dbReference type="Proteomes" id="UP001597568"/>
    </source>
</evidence>
<accession>A0ABW5XWZ4</accession>
<dbReference type="InterPro" id="IPR027417">
    <property type="entry name" value="P-loop_NTPase"/>
</dbReference>
<dbReference type="Pfam" id="PF04466">
    <property type="entry name" value="Terminase_3"/>
    <property type="match status" value="1"/>
</dbReference>
<dbReference type="EMBL" id="JBHUOR010000018">
    <property type="protein sequence ID" value="MFD2867490.1"/>
    <property type="molecule type" value="Genomic_DNA"/>
</dbReference>
<gene>
    <name evidence="3" type="ORF">ACFSY7_03100</name>
</gene>
<dbReference type="InterPro" id="IPR035412">
    <property type="entry name" value="Terminase_L_N"/>
</dbReference>
<dbReference type="Gene3D" id="3.40.50.300">
    <property type="entry name" value="P-loop containing nucleotide triphosphate hydrolases"/>
    <property type="match status" value="1"/>
</dbReference>
<sequence>MTIKRVNPHFKAFLGFWRTKFQFLVGGYGSSKSYHVALKIILKLTKERRTALVVREVYDTHRDSTFSLISELVEDMGLAHVIQVTASPMQVRFPNGSKIIFKGMDKPAKLKSINNVSLIWLEECSEIKYEGFKELLGRLRHPTLPLHMILSTNPVSKDNWSYTHFFKDEEKERFVLDDEELYEKRTIVTNNTYYHHSTADDNKFLPESYVEQLEEMKEYDYDLYRIARRGRFGINGTRVLPQFEVLPHDKVLAMMDEINVQQNFVGMDFGFEESYNAVIRMAVDVEKRWLFIYWEYYKNKQTDDETVEDLKEFIQTRERIIADSAEPKTIRYFKKMGFNMKPAKKFQGSRLSNTKKMKRFKRIICSASCKNTVREWKTLTYAKDKQGKQIDDEFNIDPHTFSAAWYGLDKYDVTDLKSNFLT</sequence>
<dbReference type="InterPro" id="IPR006437">
    <property type="entry name" value="Phage_terminase_lsu"/>
</dbReference>
<dbReference type="PANTHER" id="PTHR39184:SF1">
    <property type="entry name" value="PBSX PHAGE TERMINASE LARGE SUBUNIT"/>
    <property type="match status" value="1"/>
</dbReference>
<evidence type="ECO:0000259" key="1">
    <source>
        <dbReference type="Pfam" id="PF04466"/>
    </source>
</evidence>
<evidence type="ECO:0000259" key="2">
    <source>
        <dbReference type="Pfam" id="PF17288"/>
    </source>
</evidence>
<comment type="caution">
    <text evidence="3">The sequence shown here is derived from an EMBL/GenBank/DDBJ whole genome shotgun (WGS) entry which is preliminary data.</text>
</comment>
<dbReference type="RefSeq" id="WP_380146780.1">
    <property type="nucleotide sequence ID" value="NZ_JBHUOR010000018.1"/>
</dbReference>
<dbReference type="PANTHER" id="PTHR39184">
    <property type="match status" value="1"/>
</dbReference>
<keyword evidence="4" id="KW-1185">Reference proteome</keyword>
<feature type="domain" description="Phage terminase large subunit N-terminal" evidence="1">
    <location>
        <begin position="19"/>
        <end position="231"/>
    </location>
</feature>
<proteinExistence type="predicted"/>
<evidence type="ECO:0000313" key="3">
    <source>
        <dbReference type="EMBL" id="MFD2867490.1"/>
    </source>
</evidence>
<dbReference type="InterPro" id="IPR035413">
    <property type="entry name" value="Terminase_L_C"/>
</dbReference>
<protein>
    <submittedName>
        <fullName evidence="3">PBSX family phage terminase large subunit</fullName>
    </submittedName>
</protein>
<dbReference type="Proteomes" id="UP001597568">
    <property type="component" value="Unassembled WGS sequence"/>
</dbReference>
<reference evidence="4" key="1">
    <citation type="journal article" date="2019" name="Int. J. Syst. Evol. Microbiol.">
        <title>The Global Catalogue of Microorganisms (GCM) 10K type strain sequencing project: providing services to taxonomists for standard genome sequencing and annotation.</title>
        <authorList>
            <consortium name="The Broad Institute Genomics Platform"/>
            <consortium name="The Broad Institute Genome Sequencing Center for Infectious Disease"/>
            <person name="Wu L."/>
            <person name="Ma J."/>
        </authorList>
    </citation>
    <scope>NUCLEOTIDE SEQUENCE [LARGE SCALE GENOMIC DNA]</scope>
    <source>
        <strain evidence="4">KCTC 33522</strain>
    </source>
</reference>
<dbReference type="NCBIfam" id="TIGR01547">
    <property type="entry name" value="phage_term_2"/>
    <property type="match status" value="1"/>
</dbReference>
<dbReference type="Gene3D" id="3.30.420.280">
    <property type="match status" value="1"/>
</dbReference>
<organism evidence="3 4">
    <name type="scientific">Kurthia populi</name>
    <dbReference type="NCBI Taxonomy" id="1562132"/>
    <lineage>
        <taxon>Bacteria</taxon>
        <taxon>Bacillati</taxon>
        <taxon>Bacillota</taxon>
        <taxon>Bacilli</taxon>
        <taxon>Bacillales</taxon>
        <taxon>Caryophanaceae</taxon>
        <taxon>Kurthia</taxon>
    </lineage>
</organism>
<feature type="domain" description="Phage terminase large subunit C-terminal" evidence="2">
    <location>
        <begin position="268"/>
        <end position="409"/>
    </location>
</feature>
<name>A0ABW5XWZ4_9BACL</name>
<dbReference type="InterPro" id="IPR052380">
    <property type="entry name" value="Viral_DNA_packaging_terminase"/>
</dbReference>